<proteinExistence type="predicted"/>
<feature type="region of interest" description="Disordered" evidence="1">
    <location>
        <begin position="97"/>
        <end position="119"/>
    </location>
</feature>
<feature type="compositionally biased region" description="Polar residues" evidence="1">
    <location>
        <begin position="108"/>
        <end position="119"/>
    </location>
</feature>
<dbReference type="EMBL" id="CAUOFW020003512">
    <property type="protein sequence ID" value="CAK9160397.1"/>
    <property type="molecule type" value="Genomic_DNA"/>
</dbReference>
<evidence type="ECO:0000256" key="1">
    <source>
        <dbReference type="SAM" id="MobiDB-lite"/>
    </source>
</evidence>
<protein>
    <submittedName>
        <fullName evidence="2">Uncharacterized protein</fullName>
    </submittedName>
</protein>
<evidence type="ECO:0000313" key="3">
    <source>
        <dbReference type="Proteomes" id="UP001642360"/>
    </source>
</evidence>
<organism evidence="2 3">
    <name type="scientific">Ilex paraguariensis</name>
    <name type="common">yerba mate</name>
    <dbReference type="NCBI Taxonomy" id="185542"/>
    <lineage>
        <taxon>Eukaryota</taxon>
        <taxon>Viridiplantae</taxon>
        <taxon>Streptophyta</taxon>
        <taxon>Embryophyta</taxon>
        <taxon>Tracheophyta</taxon>
        <taxon>Spermatophyta</taxon>
        <taxon>Magnoliopsida</taxon>
        <taxon>eudicotyledons</taxon>
        <taxon>Gunneridae</taxon>
        <taxon>Pentapetalae</taxon>
        <taxon>asterids</taxon>
        <taxon>campanulids</taxon>
        <taxon>Aquifoliales</taxon>
        <taxon>Aquifoliaceae</taxon>
        <taxon>Ilex</taxon>
    </lineage>
</organism>
<gene>
    <name evidence="2" type="ORF">ILEXP_LOCUS29148</name>
</gene>
<keyword evidence="3" id="KW-1185">Reference proteome</keyword>
<reference evidence="2 3" key="1">
    <citation type="submission" date="2024-02" db="EMBL/GenBank/DDBJ databases">
        <authorList>
            <person name="Vignale AGUSTIN F."/>
            <person name="Sosa J E."/>
            <person name="Modenutti C."/>
        </authorList>
    </citation>
    <scope>NUCLEOTIDE SEQUENCE [LARGE SCALE GENOMIC DNA]</scope>
</reference>
<dbReference type="AlphaFoldDB" id="A0ABC8STL3"/>
<evidence type="ECO:0000313" key="2">
    <source>
        <dbReference type="EMBL" id="CAK9160397.1"/>
    </source>
</evidence>
<dbReference type="Proteomes" id="UP001642360">
    <property type="component" value="Unassembled WGS sequence"/>
</dbReference>
<sequence length="158" mass="17833">MREIRKNFKNVQHSVELLQQSTVASKSALNLDLEYGGDEPNLAGDDYIVSNESIYESDGAVHVSTNDDPVQKVTQNVQPFDAFVDVVIRESTFMEPDDMVTHEKKSQRPSLENEGTSDLNVENEVQKFTIQMLAMENEALRTISRILGQPKGGRFERD</sequence>
<accession>A0ABC8STL3</accession>
<name>A0ABC8STL3_9AQUA</name>
<comment type="caution">
    <text evidence="2">The sequence shown here is derived from an EMBL/GenBank/DDBJ whole genome shotgun (WGS) entry which is preliminary data.</text>
</comment>